<gene>
    <name evidence="2" type="ORF">DIZ78_07750</name>
</gene>
<accession>A0A370DQE1</accession>
<evidence type="ECO:0008006" key="4">
    <source>
        <dbReference type="Google" id="ProtNLM"/>
    </source>
</evidence>
<keyword evidence="3" id="KW-1185">Reference proteome</keyword>
<evidence type="ECO:0000313" key="3">
    <source>
        <dbReference type="Proteomes" id="UP000254771"/>
    </source>
</evidence>
<organism evidence="2 3">
    <name type="scientific">endosymbiont of Escarpia spicata</name>
    <dbReference type="NCBI Taxonomy" id="2200908"/>
    <lineage>
        <taxon>Bacteria</taxon>
        <taxon>Pseudomonadati</taxon>
        <taxon>Pseudomonadota</taxon>
        <taxon>Gammaproteobacteria</taxon>
        <taxon>sulfur-oxidizing symbionts</taxon>
    </lineage>
</organism>
<reference evidence="2 3" key="1">
    <citation type="journal article" date="2018" name="ISME J.">
        <title>Endosymbiont genomes yield clues of tubeworm success.</title>
        <authorList>
            <person name="Li Y."/>
            <person name="Liles M.R."/>
            <person name="Halanych K.M."/>
        </authorList>
    </citation>
    <scope>NUCLEOTIDE SEQUENCE [LARGE SCALE GENOMIC DNA]</scope>
    <source>
        <strain evidence="2">A1462</strain>
    </source>
</reference>
<comment type="caution">
    <text evidence="2">The sequence shown here is derived from an EMBL/GenBank/DDBJ whole genome shotgun (WGS) entry which is preliminary data.</text>
</comment>
<keyword evidence="1" id="KW-1133">Transmembrane helix</keyword>
<dbReference type="Pfam" id="PF04403">
    <property type="entry name" value="PqiA"/>
    <property type="match status" value="1"/>
</dbReference>
<dbReference type="Proteomes" id="UP000254771">
    <property type="component" value="Unassembled WGS sequence"/>
</dbReference>
<feature type="transmembrane region" description="Helical" evidence="1">
    <location>
        <begin position="76"/>
        <end position="95"/>
    </location>
</feature>
<feature type="transmembrane region" description="Helical" evidence="1">
    <location>
        <begin position="29"/>
        <end position="48"/>
    </location>
</feature>
<proteinExistence type="predicted"/>
<feature type="transmembrane region" description="Helical" evidence="1">
    <location>
        <begin position="116"/>
        <end position="136"/>
    </location>
</feature>
<evidence type="ECO:0000256" key="1">
    <source>
        <dbReference type="SAM" id="Phobius"/>
    </source>
</evidence>
<evidence type="ECO:0000313" key="2">
    <source>
        <dbReference type="EMBL" id="RDH86775.1"/>
    </source>
</evidence>
<dbReference type="AlphaFoldDB" id="A0A370DQE1"/>
<sequence length="180" mass="20250">MVLTYAEGSAFVLCLSNKSMNNKIVPTDYLLWAVSCISLIAGMILPMFSFQKFYILNDTFSLLSGVMYLFREGELFLFLIITLFSIVTPIYKLSLTHKLVKNKIPTTKEKLLVVKRLSIIGKWSMADVFVISVMAATVKLGAFASVQIHTGLFVFCFGVIMSMVLVHRQLSGYELLPKKE</sequence>
<keyword evidence="1" id="KW-0812">Transmembrane</keyword>
<keyword evidence="1" id="KW-0472">Membrane</keyword>
<name>A0A370DQE1_9GAMM</name>
<dbReference type="InterPro" id="IPR007498">
    <property type="entry name" value="PqiA-like"/>
</dbReference>
<dbReference type="EMBL" id="QFXE01000008">
    <property type="protein sequence ID" value="RDH86775.1"/>
    <property type="molecule type" value="Genomic_DNA"/>
</dbReference>
<feature type="transmembrane region" description="Helical" evidence="1">
    <location>
        <begin position="142"/>
        <end position="166"/>
    </location>
</feature>
<protein>
    <recommendedName>
        <fullName evidence="4">Paraquat-inducible protein A</fullName>
    </recommendedName>
</protein>